<gene>
    <name evidence="1" type="ORF">N781_01145</name>
</gene>
<dbReference type="AlphaFoldDB" id="A0A0A5GQ44"/>
<dbReference type="EMBL" id="AVPE01000001">
    <property type="protein sequence ID" value="KGX94069.1"/>
    <property type="molecule type" value="Genomic_DNA"/>
</dbReference>
<accession>A0A0A5GQ44</accession>
<proteinExistence type="predicted"/>
<evidence type="ECO:0000313" key="2">
    <source>
        <dbReference type="Proteomes" id="UP000030528"/>
    </source>
</evidence>
<keyword evidence="2" id="KW-1185">Reference proteome</keyword>
<comment type="caution">
    <text evidence="1">The sequence shown here is derived from an EMBL/GenBank/DDBJ whole genome shotgun (WGS) entry which is preliminary data.</text>
</comment>
<organism evidence="1 2">
    <name type="scientific">Pontibacillus halophilus JSM 076056 = DSM 19796</name>
    <dbReference type="NCBI Taxonomy" id="1385510"/>
    <lineage>
        <taxon>Bacteria</taxon>
        <taxon>Bacillati</taxon>
        <taxon>Bacillota</taxon>
        <taxon>Bacilli</taxon>
        <taxon>Bacillales</taxon>
        <taxon>Bacillaceae</taxon>
        <taxon>Pontibacillus</taxon>
    </lineage>
</organism>
<evidence type="ECO:0000313" key="1">
    <source>
        <dbReference type="EMBL" id="KGX94069.1"/>
    </source>
</evidence>
<reference evidence="1 2" key="1">
    <citation type="submission" date="2013-08" db="EMBL/GenBank/DDBJ databases">
        <authorList>
            <person name="Huang J."/>
            <person name="Wang G."/>
        </authorList>
    </citation>
    <scope>NUCLEOTIDE SEQUENCE [LARGE SCALE GENOMIC DNA]</scope>
    <source>
        <strain evidence="1 2">JSM 076056</strain>
    </source>
</reference>
<dbReference type="Proteomes" id="UP000030528">
    <property type="component" value="Unassembled WGS sequence"/>
</dbReference>
<name>A0A0A5GQ44_9BACI</name>
<dbReference type="RefSeq" id="WP_154655152.1">
    <property type="nucleotide sequence ID" value="NZ_AULI01000001.1"/>
</dbReference>
<protein>
    <submittedName>
        <fullName evidence="1">Uncharacterized protein</fullName>
    </submittedName>
</protein>
<sequence length="50" mass="6087">MSMPVDELIYRFEQLLQRSLDDKEMEFIGWLNLRLQKQAANPYLSKRSKR</sequence>